<name>A0A099KZ20_COLPS</name>
<evidence type="ECO:0008006" key="3">
    <source>
        <dbReference type="Google" id="ProtNLM"/>
    </source>
</evidence>
<evidence type="ECO:0000313" key="1">
    <source>
        <dbReference type="EMBL" id="KGJ94893.1"/>
    </source>
</evidence>
<protein>
    <recommendedName>
        <fullName evidence="3">ABM domain-containing protein</fullName>
    </recommendedName>
</protein>
<dbReference type="EMBL" id="JQEC01000016">
    <property type="protein sequence ID" value="KGJ94893.1"/>
    <property type="molecule type" value="Genomic_DNA"/>
</dbReference>
<comment type="caution">
    <text evidence="1">The sequence shown here is derived from an EMBL/GenBank/DDBJ whole genome shotgun (WGS) entry which is preliminary data.</text>
</comment>
<reference evidence="1 2" key="1">
    <citation type="submission" date="2014-08" db="EMBL/GenBank/DDBJ databases">
        <title>Genomic and Phenotypic Diversity of Colwellia psychrerythraea strains from Disparate Marine Basins.</title>
        <authorList>
            <person name="Techtmann S.M."/>
            <person name="Stelling S.C."/>
            <person name="Utturkar S.M."/>
            <person name="Alshibli N."/>
            <person name="Harris A."/>
            <person name="Brown S.D."/>
            <person name="Hazen T.C."/>
        </authorList>
    </citation>
    <scope>NUCLEOTIDE SEQUENCE [LARGE SCALE GENOMIC DNA]</scope>
    <source>
        <strain evidence="1 2">GAB14E</strain>
    </source>
</reference>
<dbReference type="AlphaFoldDB" id="A0A099KZ20"/>
<dbReference type="RefSeq" id="WP_033081799.1">
    <property type="nucleotide sequence ID" value="NZ_JQEC01000016.1"/>
</dbReference>
<proteinExistence type="predicted"/>
<accession>A0A099KZ20</accession>
<dbReference type="InterPro" id="IPR011008">
    <property type="entry name" value="Dimeric_a/b-barrel"/>
</dbReference>
<dbReference type="Proteomes" id="UP000029868">
    <property type="component" value="Unassembled WGS sequence"/>
</dbReference>
<sequence>MTTTVIELVTYKLKPGIDKSALETSHPKVNDFLKAQAGFLYRSLSEDKNGLLHDIVYWQDMSCAEQASKAFEQSSACASLMSITDMESVTMQHMTAMTEAMSCQGEPA</sequence>
<dbReference type="SUPFAM" id="SSF54909">
    <property type="entry name" value="Dimeric alpha+beta barrel"/>
    <property type="match status" value="1"/>
</dbReference>
<dbReference type="OrthoDB" id="7859710at2"/>
<organism evidence="1 2">
    <name type="scientific">Colwellia psychrerythraea</name>
    <name type="common">Vibrio psychroerythus</name>
    <dbReference type="NCBI Taxonomy" id="28229"/>
    <lineage>
        <taxon>Bacteria</taxon>
        <taxon>Pseudomonadati</taxon>
        <taxon>Pseudomonadota</taxon>
        <taxon>Gammaproteobacteria</taxon>
        <taxon>Alteromonadales</taxon>
        <taxon>Colwelliaceae</taxon>
        <taxon>Colwellia</taxon>
    </lineage>
</organism>
<gene>
    <name evidence="1" type="ORF">GAB14E_2127</name>
</gene>
<evidence type="ECO:0000313" key="2">
    <source>
        <dbReference type="Proteomes" id="UP000029868"/>
    </source>
</evidence>
<dbReference type="PATRIC" id="fig|28229.3.peg.1745"/>